<name>A0A9P9KUP0_FUSRE</name>
<dbReference type="PANTHER" id="PTHR42923:SF3">
    <property type="entry name" value="PROTOPORPHYRINOGEN OXIDASE"/>
    <property type="match status" value="1"/>
</dbReference>
<reference evidence="3" key="1">
    <citation type="journal article" date="2021" name="Nat. Commun.">
        <title>Genetic determinants of endophytism in the Arabidopsis root mycobiome.</title>
        <authorList>
            <person name="Mesny F."/>
            <person name="Miyauchi S."/>
            <person name="Thiergart T."/>
            <person name="Pickel B."/>
            <person name="Atanasova L."/>
            <person name="Karlsson M."/>
            <person name="Huettel B."/>
            <person name="Barry K.W."/>
            <person name="Haridas S."/>
            <person name="Chen C."/>
            <person name="Bauer D."/>
            <person name="Andreopoulos W."/>
            <person name="Pangilinan J."/>
            <person name="LaButti K."/>
            <person name="Riley R."/>
            <person name="Lipzen A."/>
            <person name="Clum A."/>
            <person name="Drula E."/>
            <person name="Henrissat B."/>
            <person name="Kohler A."/>
            <person name="Grigoriev I.V."/>
            <person name="Martin F.M."/>
            <person name="Hacquard S."/>
        </authorList>
    </citation>
    <scope>NUCLEOTIDE SEQUENCE</scope>
    <source>
        <strain evidence="3">MPI-CAGE-AT-0023</strain>
    </source>
</reference>
<evidence type="ECO:0000313" key="3">
    <source>
        <dbReference type="EMBL" id="KAH7269025.1"/>
    </source>
</evidence>
<dbReference type="InterPro" id="IPR002937">
    <property type="entry name" value="Amino_oxidase"/>
</dbReference>
<evidence type="ECO:0000259" key="2">
    <source>
        <dbReference type="Pfam" id="PF01593"/>
    </source>
</evidence>
<feature type="chain" id="PRO_5040244096" description="Amine oxidase domain-containing protein" evidence="1">
    <location>
        <begin position="17"/>
        <end position="463"/>
    </location>
</feature>
<dbReference type="Gene3D" id="3.50.50.60">
    <property type="entry name" value="FAD/NAD(P)-binding domain"/>
    <property type="match status" value="1"/>
</dbReference>
<dbReference type="AlphaFoldDB" id="A0A9P9KUP0"/>
<dbReference type="SUPFAM" id="SSF51905">
    <property type="entry name" value="FAD/NAD(P)-binding domain"/>
    <property type="match status" value="1"/>
</dbReference>
<dbReference type="EMBL" id="JAGMUX010000001">
    <property type="protein sequence ID" value="KAH7269025.1"/>
    <property type="molecule type" value="Genomic_DNA"/>
</dbReference>
<dbReference type="Gene3D" id="1.10.405.20">
    <property type="match status" value="1"/>
</dbReference>
<dbReference type="Pfam" id="PF01593">
    <property type="entry name" value="Amino_oxidase"/>
    <property type="match status" value="1"/>
</dbReference>
<dbReference type="GO" id="GO:0016491">
    <property type="term" value="F:oxidoreductase activity"/>
    <property type="evidence" value="ECO:0007669"/>
    <property type="project" value="InterPro"/>
</dbReference>
<evidence type="ECO:0000256" key="1">
    <source>
        <dbReference type="SAM" id="SignalP"/>
    </source>
</evidence>
<gene>
    <name evidence="3" type="ORF">BKA55DRAFT_731354</name>
</gene>
<dbReference type="GeneID" id="70231154"/>
<sequence>MRLLSLIAILPSLANAAATSKPQSPICIVGAGVSGLTAAKALEDKGYKTVIFEKRDTVGGKCQSHYEDGQYFPLGAVLFTESPSYAETFKVVSSSGVGFDKFDPAYVYDYDPKTGAAALNQPPTPAVVQALQEELARYSALWQKDFAPIGVPGYKNGVPKEFTVPAKEWLLSNNFPVIASVINRGAGNYGYGAYTEIPILYYLQFFAPDIIASFIGTVQPYKTDFFQVFKRISKTIKGPIHLSAKIERIDRSRQPSIRYSSTNGRHTKTQLCSDIIIAFPPTSQALKESGLVLSPAEKTLFAQVGVNSYFSSAVRMSKLGDNLTVSQELPDLLDPFKAEGQPVYLTPLHPESSIVSVYSADDPAHPSVTRVKRHLIRDLSKINKDLENAYAVSTDLIAADIRAFSGRIDYFPHLGPEALSDGWYKKFNDLQGKEYTYFTSGLNSFELVEYTIRAARDLVATHF</sequence>
<evidence type="ECO:0000313" key="4">
    <source>
        <dbReference type="Proteomes" id="UP000720189"/>
    </source>
</evidence>
<organism evidence="3 4">
    <name type="scientific">Fusarium redolens</name>
    <dbReference type="NCBI Taxonomy" id="48865"/>
    <lineage>
        <taxon>Eukaryota</taxon>
        <taxon>Fungi</taxon>
        <taxon>Dikarya</taxon>
        <taxon>Ascomycota</taxon>
        <taxon>Pezizomycotina</taxon>
        <taxon>Sordariomycetes</taxon>
        <taxon>Hypocreomycetidae</taxon>
        <taxon>Hypocreales</taxon>
        <taxon>Nectriaceae</taxon>
        <taxon>Fusarium</taxon>
        <taxon>Fusarium redolens species complex</taxon>
    </lineage>
</organism>
<dbReference type="Gene3D" id="3.30.70.1990">
    <property type="match status" value="1"/>
</dbReference>
<protein>
    <recommendedName>
        <fullName evidence="2">Amine oxidase domain-containing protein</fullName>
    </recommendedName>
</protein>
<dbReference type="PANTHER" id="PTHR42923">
    <property type="entry name" value="PROTOPORPHYRINOGEN OXIDASE"/>
    <property type="match status" value="1"/>
</dbReference>
<comment type="caution">
    <text evidence="3">The sequence shown here is derived from an EMBL/GenBank/DDBJ whole genome shotgun (WGS) entry which is preliminary data.</text>
</comment>
<dbReference type="Proteomes" id="UP000720189">
    <property type="component" value="Unassembled WGS sequence"/>
</dbReference>
<dbReference type="InterPro" id="IPR050464">
    <property type="entry name" value="Zeta_carotene_desat/Oxidored"/>
</dbReference>
<dbReference type="OrthoDB" id="5046242at2759"/>
<feature type="domain" description="Amine oxidase" evidence="2">
    <location>
        <begin position="33"/>
        <end position="285"/>
    </location>
</feature>
<keyword evidence="1" id="KW-0732">Signal</keyword>
<dbReference type="RefSeq" id="XP_046055793.1">
    <property type="nucleotide sequence ID" value="XM_046201200.1"/>
</dbReference>
<accession>A0A9P9KUP0</accession>
<dbReference type="PRINTS" id="PR00419">
    <property type="entry name" value="ADXRDTASE"/>
</dbReference>
<dbReference type="InterPro" id="IPR036188">
    <property type="entry name" value="FAD/NAD-bd_sf"/>
</dbReference>
<proteinExistence type="predicted"/>
<keyword evidence="4" id="KW-1185">Reference proteome</keyword>
<feature type="signal peptide" evidence="1">
    <location>
        <begin position="1"/>
        <end position="16"/>
    </location>
</feature>